<comment type="caution">
    <text evidence="2">The sequence shown here is derived from an EMBL/GenBank/DDBJ whole genome shotgun (WGS) entry which is preliminary data.</text>
</comment>
<dbReference type="CDD" id="cd05829">
    <property type="entry name" value="Sortase_F"/>
    <property type="match status" value="1"/>
</dbReference>
<proteinExistence type="predicted"/>
<evidence type="ECO:0008006" key="4">
    <source>
        <dbReference type="Google" id="ProtNLM"/>
    </source>
</evidence>
<accession>A0A916JWH5</accession>
<evidence type="ECO:0000256" key="1">
    <source>
        <dbReference type="SAM" id="SignalP"/>
    </source>
</evidence>
<dbReference type="Proteomes" id="UP000693672">
    <property type="component" value="Unassembled WGS sequence"/>
</dbReference>
<protein>
    <recommendedName>
        <fullName evidence="4">Class F sortase</fullName>
    </recommendedName>
</protein>
<feature type="signal peptide" evidence="1">
    <location>
        <begin position="1"/>
        <end position="35"/>
    </location>
</feature>
<dbReference type="InterPro" id="IPR042001">
    <property type="entry name" value="Sortase_F"/>
</dbReference>
<feature type="chain" id="PRO_5037069897" description="Class F sortase" evidence="1">
    <location>
        <begin position="36"/>
        <end position="256"/>
    </location>
</feature>
<dbReference type="RefSeq" id="WP_218090772.1">
    <property type="nucleotide sequence ID" value="NZ_CAJVAS010000003.1"/>
</dbReference>
<sequence length="256" mass="27776">MNKWWSRLRRNKLALCLMAASVLCVMMAVKEYASANESRRQIADYLRQDVAAAPGAGTTAAGRIVQELAKELATEELEAAQESEAAVPGVPAASSTVTEAVYVPPKFEGIVPATIEIPAIKLPPSSIIKVGLLPSGEMDVPEDWHTAGWFEPGYLPGEPGNAVMSGHVDNREGLGVFFFLKSLEAGDRIIVADEAGKKLTFVVKKLEMYKPEDAPLEDIFGESTVPRLNLITCTGTFSAKTLSYDKRLVVYSELEM</sequence>
<reference evidence="2" key="1">
    <citation type="submission" date="2021-06" db="EMBL/GenBank/DDBJ databases">
        <authorList>
            <person name="Criscuolo A."/>
        </authorList>
    </citation>
    <scope>NUCLEOTIDE SEQUENCE</scope>
    <source>
        <strain evidence="2">CIP111600</strain>
    </source>
</reference>
<evidence type="ECO:0000313" key="2">
    <source>
        <dbReference type="EMBL" id="CAG7607259.1"/>
    </source>
</evidence>
<gene>
    <name evidence="2" type="ORF">PAESOLCIP111_00939</name>
</gene>
<name>A0A916JWH5_9BACL</name>
<evidence type="ECO:0000313" key="3">
    <source>
        <dbReference type="Proteomes" id="UP000693672"/>
    </source>
</evidence>
<dbReference type="EMBL" id="CAJVAS010000003">
    <property type="protein sequence ID" value="CAG7607259.1"/>
    <property type="molecule type" value="Genomic_DNA"/>
</dbReference>
<organism evidence="2 3">
    <name type="scientific">Paenibacillus solanacearum</name>
    <dbReference type="NCBI Taxonomy" id="2048548"/>
    <lineage>
        <taxon>Bacteria</taxon>
        <taxon>Bacillati</taxon>
        <taxon>Bacillota</taxon>
        <taxon>Bacilli</taxon>
        <taxon>Bacillales</taxon>
        <taxon>Paenibacillaceae</taxon>
        <taxon>Paenibacillus</taxon>
    </lineage>
</organism>
<dbReference type="InterPro" id="IPR005754">
    <property type="entry name" value="Sortase"/>
</dbReference>
<dbReference type="AlphaFoldDB" id="A0A916JWH5"/>
<dbReference type="Pfam" id="PF04203">
    <property type="entry name" value="Sortase"/>
    <property type="match status" value="1"/>
</dbReference>
<keyword evidence="1" id="KW-0732">Signal</keyword>
<keyword evidence="3" id="KW-1185">Reference proteome</keyword>